<evidence type="ECO:0000259" key="4">
    <source>
        <dbReference type="SMART" id="SM00322"/>
    </source>
</evidence>
<reference evidence="5" key="1">
    <citation type="submission" date="2021-02" db="EMBL/GenBank/DDBJ databases">
        <authorList>
            <person name="Dougan E. K."/>
            <person name="Rhodes N."/>
            <person name="Thang M."/>
            <person name="Chan C."/>
        </authorList>
    </citation>
    <scope>NUCLEOTIDE SEQUENCE</scope>
</reference>
<dbReference type="SUPFAM" id="SSF54791">
    <property type="entry name" value="Eukaryotic type KH-domain (KH-domain type I)"/>
    <property type="match status" value="2"/>
</dbReference>
<evidence type="ECO:0000313" key="6">
    <source>
        <dbReference type="Proteomes" id="UP000654075"/>
    </source>
</evidence>
<name>A0A813FLJ3_POLGL</name>
<dbReference type="Pfam" id="PF00013">
    <property type="entry name" value="KH_1"/>
    <property type="match status" value="2"/>
</dbReference>
<feature type="region of interest" description="Disordered" evidence="3">
    <location>
        <begin position="214"/>
        <end position="606"/>
    </location>
</feature>
<keyword evidence="2" id="KW-0694">RNA-binding</keyword>
<protein>
    <recommendedName>
        <fullName evidence="4">K Homology domain-containing protein</fullName>
    </recommendedName>
</protein>
<dbReference type="InterPro" id="IPR004088">
    <property type="entry name" value="KH_dom_type_1"/>
</dbReference>
<dbReference type="EMBL" id="CAJNNV010025588">
    <property type="protein sequence ID" value="CAE8615258.1"/>
    <property type="molecule type" value="Genomic_DNA"/>
</dbReference>
<dbReference type="InterPro" id="IPR036612">
    <property type="entry name" value="KH_dom_type_1_sf"/>
</dbReference>
<gene>
    <name evidence="5" type="ORF">PGLA1383_LOCUS32973</name>
</gene>
<organism evidence="5 6">
    <name type="scientific">Polarella glacialis</name>
    <name type="common">Dinoflagellate</name>
    <dbReference type="NCBI Taxonomy" id="89957"/>
    <lineage>
        <taxon>Eukaryota</taxon>
        <taxon>Sar</taxon>
        <taxon>Alveolata</taxon>
        <taxon>Dinophyceae</taxon>
        <taxon>Suessiales</taxon>
        <taxon>Suessiaceae</taxon>
        <taxon>Polarella</taxon>
    </lineage>
</organism>
<evidence type="ECO:0000313" key="5">
    <source>
        <dbReference type="EMBL" id="CAE8615258.1"/>
    </source>
</evidence>
<feature type="domain" description="K Homology" evidence="4">
    <location>
        <begin position="138"/>
        <end position="213"/>
    </location>
</feature>
<feature type="compositionally biased region" description="Basic and acidic residues" evidence="3">
    <location>
        <begin position="518"/>
        <end position="527"/>
    </location>
</feature>
<keyword evidence="6" id="KW-1185">Reference proteome</keyword>
<dbReference type="SMART" id="SM00322">
    <property type="entry name" value="KH"/>
    <property type="match status" value="2"/>
</dbReference>
<feature type="compositionally biased region" description="Low complexity" evidence="3">
    <location>
        <begin position="258"/>
        <end position="302"/>
    </location>
</feature>
<dbReference type="Proteomes" id="UP000654075">
    <property type="component" value="Unassembled WGS sequence"/>
</dbReference>
<dbReference type="PROSITE" id="PS50084">
    <property type="entry name" value="KH_TYPE_1"/>
    <property type="match status" value="2"/>
</dbReference>
<dbReference type="GO" id="GO:0003723">
    <property type="term" value="F:RNA binding"/>
    <property type="evidence" value="ECO:0007669"/>
    <property type="project" value="UniProtKB-UniRule"/>
</dbReference>
<accession>A0A813FLJ3</accession>
<feature type="compositionally biased region" description="Low complexity" evidence="3">
    <location>
        <begin position="1"/>
        <end position="11"/>
    </location>
</feature>
<feature type="compositionally biased region" description="Polar residues" evidence="3">
    <location>
        <begin position="35"/>
        <end position="44"/>
    </location>
</feature>
<feature type="compositionally biased region" description="Low complexity" evidence="3">
    <location>
        <begin position="563"/>
        <end position="590"/>
    </location>
</feature>
<dbReference type="PANTHER" id="PTHR10288">
    <property type="entry name" value="KH DOMAIN CONTAINING RNA BINDING PROTEIN"/>
    <property type="match status" value="1"/>
</dbReference>
<evidence type="ECO:0000256" key="3">
    <source>
        <dbReference type="SAM" id="MobiDB-lite"/>
    </source>
</evidence>
<feature type="compositionally biased region" description="Gly residues" evidence="3">
    <location>
        <begin position="386"/>
        <end position="399"/>
    </location>
</feature>
<evidence type="ECO:0000256" key="2">
    <source>
        <dbReference type="PROSITE-ProRule" id="PRU00117"/>
    </source>
</evidence>
<comment type="caution">
    <text evidence="5">The sequence shown here is derived from an EMBL/GenBank/DDBJ whole genome shotgun (WGS) entry which is preliminary data.</text>
</comment>
<feature type="domain" description="K Homology" evidence="4">
    <location>
        <begin position="57"/>
        <end position="126"/>
    </location>
</feature>
<dbReference type="InterPro" id="IPR004087">
    <property type="entry name" value="KH_dom"/>
</dbReference>
<feature type="compositionally biased region" description="Basic and acidic residues" evidence="3">
    <location>
        <begin position="220"/>
        <end position="233"/>
    </location>
</feature>
<sequence length="606" mass="63998">SQEKGTGSSLLEPPPPPSSTALAERRRSKWDVQGGTASAPSRLQDSVPPEPDIKSSERQHRVITLPAHMIRVLIGKAGSTIRDICSRSGADIKVNHLPHEPEGSISVVGDISRTEAIIQEVLRAKGCAWSPEGRATVAPTQEEVKISSDLVGMLIGKGGETIREIKEKCGGAVSISVQPASTPGPAWHSVRIVGDNWQMAKALVKAKIEEISKANASTSKGKDGKGGKGEGKDASFQGMRGGGLGAPFCEALEPPPQQQQQSQQYQSQQQQHQHQQQTQQQQQQQQQQSQQHQSQQQQQQQHPVRSLGAALRRAAPPPPTTTVCCLNNQAPRSFEDQGLRPGALLGSSSSSAGTPSGTGDSMPSGQGDWMQNGKGDWMPSGKGDWTLGGKGDWLLGGKGDWTPNGTGHSMPSGRGDSMPRGKGDWMPGGKGDWLPNGKGDWTNGGKGDSVPSGKGDWLPGGRGDWTPSGGGDSMPSGKGDWTSGGKGDWLPNGKGDRTPGCKGNGNIGNTNTNTGDLMSRREGERGFESSWTRGGVDQSWGGKGEPGSSVSADASFGWRGSHSDNTNNDSTNNNSNNSNNNNTNNNNNNNYGWRGSHSDSGWKAPR</sequence>
<proteinExistence type="predicted"/>
<dbReference type="OrthoDB" id="5204190at2759"/>
<feature type="region of interest" description="Disordered" evidence="3">
    <location>
        <begin position="1"/>
        <end position="58"/>
    </location>
</feature>
<dbReference type="AlphaFoldDB" id="A0A813FLJ3"/>
<dbReference type="CDD" id="cd00105">
    <property type="entry name" value="KH-I"/>
    <property type="match status" value="2"/>
</dbReference>
<feature type="compositionally biased region" description="Low complexity" evidence="3">
    <location>
        <begin position="341"/>
        <end position="359"/>
    </location>
</feature>
<feature type="non-terminal residue" evidence="5">
    <location>
        <position position="606"/>
    </location>
</feature>
<keyword evidence="1" id="KW-0677">Repeat</keyword>
<dbReference type="Gene3D" id="3.30.1370.10">
    <property type="entry name" value="K Homology domain, type 1"/>
    <property type="match status" value="2"/>
</dbReference>
<feature type="compositionally biased region" description="Gly residues" evidence="3">
    <location>
        <begin position="458"/>
        <end position="472"/>
    </location>
</feature>
<evidence type="ECO:0000256" key="1">
    <source>
        <dbReference type="ARBA" id="ARBA00022737"/>
    </source>
</evidence>